<dbReference type="OrthoDB" id="5132737at2759"/>
<feature type="region of interest" description="Disordered" evidence="1">
    <location>
        <begin position="1"/>
        <end position="67"/>
    </location>
</feature>
<sequence>MARNCEKLAAQKDRRQRSVQKDQGKHPQGVKKAIVQRSFRRSARLNPKCSEHAEHQHPLPSNETLCKEGRLTALPSKDRKLSPEVENLLDANLTAPLRRRPRASPGLAVEKSDRRKSISTGQQPSRSRRLPPQQNRRLQDEVPSQQRKPQQDTRYPVRNESLSAPLNCRKRRREEHPTATEPPQKRFQPHPEQTAEPEIASRISGSQSSYIAHWVMEKTWPREDLELGFSQLDNMLLARKKSASLRRKRSESSIASATPSEKPRETKTVVYAHRSYPTWLKTQGVYMERSELGISDDSKRLCRSLLETKCNTPKDSLFRDDIFEEAIDDLQDKNESRIIQDIARLLVPSVRTLARVSEKHLGVLVESVNEGWENCIPLIDPRPQPDYAVGFGRSGLSDSRIRKLRPLLGDDPSYQSPLMATHYMYFPILTSEVKCGTTGLELADRQNAQSMGIAVRAIVSIFQRAKRESELHRELLTFSVSHDHRTVRLHGWYPIFKGNKFTVHRHLIHAFDVIALEAQEKWTAFRFSRGVYERAIILLEKINTIVDELPSDLNLGDFQPPGSQLSEPSGLSQQFEEQLLSEETVDIQQVTPDPSMQEMQASKKKKKG</sequence>
<name>A0A6A6DCG7_9PEZI</name>
<keyword evidence="4" id="KW-1185">Reference proteome</keyword>
<feature type="domain" description="DUF7924" evidence="2">
    <location>
        <begin position="323"/>
        <end position="535"/>
    </location>
</feature>
<dbReference type="InterPro" id="IPR057684">
    <property type="entry name" value="DUF7924"/>
</dbReference>
<evidence type="ECO:0000313" key="3">
    <source>
        <dbReference type="EMBL" id="KAF2175336.1"/>
    </source>
</evidence>
<feature type="compositionally biased region" description="Polar residues" evidence="1">
    <location>
        <begin position="589"/>
        <end position="600"/>
    </location>
</feature>
<feature type="compositionally biased region" description="Basic and acidic residues" evidence="1">
    <location>
        <begin position="1"/>
        <end position="13"/>
    </location>
</feature>
<proteinExistence type="predicted"/>
<feature type="region of interest" description="Disordered" evidence="1">
    <location>
        <begin position="589"/>
        <end position="608"/>
    </location>
</feature>
<reference evidence="3" key="1">
    <citation type="journal article" date="2020" name="Stud. Mycol.">
        <title>101 Dothideomycetes genomes: a test case for predicting lifestyles and emergence of pathogens.</title>
        <authorList>
            <person name="Haridas S."/>
            <person name="Albert R."/>
            <person name="Binder M."/>
            <person name="Bloem J."/>
            <person name="Labutti K."/>
            <person name="Salamov A."/>
            <person name="Andreopoulos B."/>
            <person name="Baker S."/>
            <person name="Barry K."/>
            <person name="Bills G."/>
            <person name="Bluhm B."/>
            <person name="Cannon C."/>
            <person name="Castanera R."/>
            <person name="Culley D."/>
            <person name="Daum C."/>
            <person name="Ezra D."/>
            <person name="Gonzalez J."/>
            <person name="Henrissat B."/>
            <person name="Kuo A."/>
            <person name="Liang C."/>
            <person name="Lipzen A."/>
            <person name="Lutzoni F."/>
            <person name="Magnuson J."/>
            <person name="Mondo S."/>
            <person name="Nolan M."/>
            <person name="Ohm R."/>
            <person name="Pangilinan J."/>
            <person name="Park H.-J."/>
            <person name="Ramirez L."/>
            <person name="Alfaro M."/>
            <person name="Sun H."/>
            <person name="Tritt A."/>
            <person name="Yoshinaga Y."/>
            <person name="Zwiers L.-H."/>
            <person name="Turgeon B."/>
            <person name="Goodwin S."/>
            <person name="Spatafora J."/>
            <person name="Crous P."/>
            <person name="Grigoriev I."/>
        </authorList>
    </citation>
    <scope>NUCLEOTIDE SEQUENCE</scope>
    <source>
        <strain evidence="3">CBS 207.26</strain>
    </source>
</reference>
<feature type="region of interest" description="Disordered" evidence="1">
    <location>
        <begin position="241"/>
        <end position="266"/>
    </location>
</feature>
<dbReference type="PANTHER" id="PTHR42470:SF2">
    <property type="match status" value="1"/>
</dbReference>
<dbReference type="Pfam" id="PF25545">
    <property type="entry name" value="DUF7924"/>
    <property type="match status" value="1"/>
</dbReference>
<dbReference type="PANTHER" id="PTHR42470">
    <property type="entry name" value="VAST DOMAIN-CONTAINING PROTEIN"/>
    <property type="match status" value="1"/>
</dbReference>
<feature type="compositionally biased region" description="Low complexity" evidence="1">
    <location>
        <begin position="122"/>
        <end position="136"/>
    </location>
</feature>
<evidence type="ECO:0000313" key="4">
    <source>
        <dbReference type="Proteomes" id="UP000800200"/>
    </source>
</evidence>
<organism evidence="3 4">
    <name type="scientific">Zopfia rhizophila CBS 207.26</name>
    <dbReference type="NCBI Taxonomy" id="1314779"/>
    <lineage>
        <taxon>Eukaryota</taxon>
        <taxon>Fungi</taxon>
        <taxon>Dikarya</taxon>
        <taxon>Ascomycota</taxon>
        <taxon>Pezizomycotina</taxon>
        <taxon>Dothideomycetes</taxon>
        <taxon>Dothideomycetes incertae sedis</taxon>
        <taxon>Zopfiaceae</taxon>
        <taxon>Zopfia</taxon>
    </lineage>
</organism>
<dbReference type="AlphaFoldDB" id="A0A6A6DCG7"/>
<evidence type="ECO:0000256" key="1">
    <source>
        <dbReference type="SAM" id="MobiDB-lite"/>
    </source>
</evidence>
<dbReference type="EMBL" id="ML994736">
    <property type="protein sequence ID" value="KAF2175336.1"/>
    <property type="molecule type" value="Genomic_DNA"/>
</dbReference>
<protein>
    <recommendedName>
        <fullName evidence="2">DUF7924 domain-containing protein</fullName>
    </recommendedName>
</protein>
<evidence type="ECO:0000259" key="2">
    <source>
        <dbReference type="Pfam" id="PF25545"/>
    </source>
</evidence>
<accession>A0A6A6DCG7</accession>
<gene>
    <name evidence="3" type="ORF">K469DRAFT_69192</name>
</gene>
<dbReference type="Proteomes" id="UP000800200">
    <property type="component" value="Unassembled WGS sequence"/>
</dbReference>
<feature type="region of interest" description="Disordered" evidence="1">
    <location>
        <begin position="92"/>
        <end position="204"/>
    </location>
</feature>